<dbReference type="InterPro" id="IPR037802">
    <property type="entry name" value="SGF29"/>
</dbReference>
<evidence type="ECO:0000259" key="6">
    <source>
        <dbReference type="PROSITE" id="PS51518"/>
    </source>
</evidence>
<feature type="compositionally biased region" description="Basic and acidic residues" evidence="5">
    <location>
        <begin position="125"/>
        <end position="135"/>
    </location>
</feature>
<dbReference type="Gene3D" id="6.10.160.20">
    <property type="match status" value="1"/>
</dbReference>
<evidence type="ECO:0000256" key="4">
    <source>
        <dbReference type="ARBA" id="ARBA00023242"/>
    </source>
</evidence>
<evidence type="ECO:0000313" key="7">
    <source>
        <dbReference type="EMBL" id="CAE0625466.1"/>
    </source>
</evidence>
<keyword evidence="3" id="KW-0804">Transcription</keyword>
<dbReference type="EMBL" id="HBIU01009953">
    <property type="protein sequence ID" value="CAE0625466.1"/>
    <property type="molecule type" value="Transcribed_RNA"/>
</dbReference>
<dbReference type="InterPro" id="IPR036390">
    <property type="entry name" value="WH_DNA-bd_sf"/>
</dbReference>
<feature type="region of interest" description="Disordered" evidence="5">
    <location>
        <begin position="82"/>
        <end position="143"/>
    </location>
</feature>
<dbReference type="CDD" id="cd20394">
    <property type="entry name" value="Tudor_SGF29_rpt2"/>
    <property type="match status" value="1"/>
</dbReference>
<reference evidence="7" key="1">
    <citation type="submission" date="2021-01" db="EMBL/GenBank/DDBJ databases">
        <authorList>
            <person name="Corre E."/>
            <person name="Pelletier E."/>
            <person name="Niang G."/>
            <person name="Scheremetjew M."/>
            <person name="Finn R."/>
            <person name="Kale V."/>
            <person name="Holt S."/>
            <person name="Cochrane G."/>
            <person name="Meng A."/>
            <person name="Brown T."/>
            <person name="Cohen L."/>
        </authorList>
    </citation>
    <scope>NUCLEOTIDE SEQUENCE</scope>
    <source>
        <strain evidence="7">CCMP3107</strain>
    </source>
</reference>
<name>A0A7S3XKW5_HETAK</name>
<dbReference type="InterPro" id="IPR047288">
    <property type="entry name" value="Tudor_SGF29_rpt1"/>
</dbReference>
<dbReference type="GO" id="GO:0000124">
    <property type="term" value="C:SAGA complex"/>
    <property type="evidence" value="ECO:0007669"/>
    <property type="project" value="InterPro"/>
</dbReference>
<keyword evidence="4" id="KW-0539">Nucleus</keyword>
<dbReference type="InterPro" id="IPR036388">
    <property type="entry name" value="WH-like_DNA-bd_sf"/>
</dbReference>
<dbReference type="InterPro" id="IPR047287">
    <property type="entry name" value="Tudor_SGF29_rpt2"/>
</dbReference>
<feature type="region of interest" description="Disordered" evidence="5">
    <location>
        <begin position="319"/>
        <end position="374"/>
    </location>
</feature>
<dbReference type="PROSITE" id="PS51518">
    <property type="entry name" value="SGF29_C"/>
    <property type="match status" value="1"/>
</dbReference>
<dbReference type="GO" id="GO:0005634">
    <property type="term" value="C:nucleus"/>
    <property type="evidence" value="ECO:0007669"/>
    <property type="project" value="UniProtKB-SubCell"/>
</dbReference>
<feature type="domain" description="SGF29 C-terminal" evidence="6">
    <location>
        <begin position="127"/>
        <end position="258"/>
    </location>
</feature>
<feature type="compositionally biased region" description="Low complexity" evidence="5">
    <location>
        <begin position="277"/>
        <end position="289"/>
    </location>
</feature>
<gene>
    <name evidence="7" type="ORF">HAKA00212_LOCUS4135</name>
</gene>
<dbReference type="CDD" id="cd20393">
    <property type="entry name" value="Tudor_SGF29_rpt1"/>
    <property type="match status" value="1"/>
</dbReference>
<dbReference type="InterPro" id="IPR025718">
    <property type="entry name" value="SAP30_Sin3-bd"/>
</dbReference>
<accession>A0A7S3XKW5</accession>
<sequence length="464" mass="51474">MTEVSYPSNVMVNFRKLTTRALLQYCSHHNISGIPPEFSQSQLANIVAQHFSSWKLNEDKAIKSFCSTAGLSWNGKVLGHLSSAKPRGLGDTKREQGSQNQSHPKKRRRPPTTAAPSQATKRPRDRVPDPARRGEQVAAHMSSTDENGSWILARVVEFNVAKQVYTVQDEDDVTKVMDLDHNRVLRLNDGSTHFSKGDAVLAMFPETTSFYRGLVHKPANTDNMLQIRFEDDEDGQGRTPSRHIPSRFVLRLPSADHIDDRLPSTASRPASSHFKHASSGLGSHPLHSGAPKRKPVGSQQAELHAHRPLQNLNTHQSTRAHPYHTHSTGTHNKLPGAAAARPYAQPPRPHMGTGKPSHKGSTGGGGVGSGNKPAAEITYSDMITHTLNQLPDRRGTFKEICGLIEKQFTKQLNWKLESSAMRKTPVWKSSVRKILFSNKNFAHADGSDRRENIFTFAYLTSQKK</sequence>
<dbReference type="AlphaFoldDB" id="A0A7S3XKW5"/>
<dbReference type="Gene3D" id="1.10.10.10">
    <property type="entry name" value="Winged helix-like DNA-binding domain superfamily/Winged helix DNA-binding domain"/>
    <property type="match status" value="1"/>
</dbReference>
<evidence type="ECO:0000256" key="3">
    <source>
        <dbReference type="ARBA" id="ARBA00023163"/>
    </source>
</evidence>
<evidence type="ECO:0000256" key="1">
    <source>
        <dbReference type="ARBA" id="ARBA00004123"/>
    </source>
</evidence>
<evidence type="ECO:0000256" key="2">
    <source>
        <dbReference type="ARBA" id="ARBA00023015"/>
    </source>
</evidence>
<feature type="region of interest" description="Disordered" evidence="5">
    <location>
        <begin position="259"/>
        <end position="302"/>
    </location>
</feature>
<protein>
    <recommendedName>
        <fullName evidence="6">SGF29 C-terminal domain-containing protein</fullName>
    </recommendedName>
</protein>
<proteinExistence type="predicted"/>
<evidence type="ECO:0000256" key="5">
    <source>
        <dbReference type="SAM" id="MobiDB-lite"/>
    </source>
</evidence>
<dbReference type="PANTHER" id="PTHR21539:SF0">
    <property type="entry name" value="SAGA-ASSOCIATED FACTOR 29"/>
    <property type="match status" value="1"/>
</dbReference>
<feature type="compositionally biased region" description="Polar residues" evidence="5">
    <location>
        <begin position="319"/>
        <end position="331"/>
    </location>
</feature>
<dbReference type="Pfam" id="PF07039">
    <property type="entry name" value="SGF29_Tudor"/>
    <property type="match status" value="1"/>
</dbReference>
<dbReference type="PANTHER" id="PTHR21539">
    <property type="entry name" value="SAGA-ASSOCIATED FACTOR 29"/>
    <property type="match status" value="1"/>
</dbReference>
<organism evidence="7">
    <name type="scientific">Heterosigma akashiwo</name>
    <name type="common">Chromophytic alga</name>
    <name type="synonym">Heterosigma carterae</name>
    <dbReference type="NCBI Taxonomy" id="2829"/>
    <lineage>
        <taxon>Eukaryota</taxon>
        <taxon>Sar</taxon>
        <taxon>Stramenopiles</taxon>
        <taxon>Ochrophyta</taxon>
        <taxon>Raphidophyceae</taxon>
        <taxon>Chattonellales</taxon>
        <taxon>Chattonellaceae</taxon>
        <taxon>Heterosigma</taxon>
    </lineage>
</organism>
<comment type="subcellular location">
    <subcellularLocation>
        <location evidence="1">Nucleus</location>
    </subcellularLocation>
</comment>
<dbReference type="SUPFAM" id="SSF46785">
    <property type="entry name" value="Winged helix' DNA-binding domain"/>
    <property type="match status" value="1"/>
</dbReference>
<dbReference type="Pfam" id="PF13867">
    <property type="entry name" value="SAP30_Sin3_bdg"/>
    <property type="match status" value="1"/>
</dbReference>
<dbReference type="InterPro" id="IPR010750">
    <property type="entry name" value="SGF29_tudor-like_dom"/>
</dbReference>
<keyword evidence="2" id="KW-0805">Transcription regulation</keyword>
<dbReference type="InterPro" id="IPR038291">
    <property type="entry name" value="SAP30_C_sf"/>
</dbReference>
<dbReference type="Gene3D" id="2.30.30.140">
    <property type="match status" value="2"/>
</dbReference>